<dbReference type="GO" id="GO:0002161">
    <property type="term" value="F:aminoacyl-tRNA deacylase activity"/>
    <property type="evidence" value="ECO:0007669"/>
    <property type="project" value="InterPro"/>
</dbReference>
<feature type="domain" description="Integrase catalytic" evidence="14">
    <location>
        <begin position="541"/>
        <end position="707"/>
    </location>
</feature>
<keyword evidence="5" id="KW-0064">Aspartyl protease</keyword>
<organism evidence="15 16">
    <name type="scientific">Prunus armeniaca</name>
    <name type="common">Apricot</name>
    <name type="synonym">Armeniaca vulgaris</name>
    <dbReference type="NCBI Taxonomy" id="36596"/>
    <lineage>
        <taxon>Eukaryota</taxon>
        <taxon>Viridiplantae</taxon>
        <taxon>Streptophyta</taxon>
        <taxon>Embryophyta</taxon>
        <taxon>Tracheophyta</taxon>
        <taxon>Spermatophyta</taxon>
        <taxon>Magnoliopsida</taxon>
        <taxon>eudicotyledons</taxon>
        <taxon>Gunneridae</taxon>
        <taxon>Pentapetalae</taxon>
        <taxon>rosids</taxon>
        <taxon>fabids</taxon>
        <taxon>Rosales</taxon>
        <taxon>Rosaceae</taxon>
        <taxon>Amygdaloideae</taxon>
        <taxon>Amygdaleae</taxon>
        <taxon>Prunus</taxon>
    </lineage>
</organism>
<dbReference type="InterPro" id="IPR001584">
    <property type="entry name" value="Integrase_cat-core"/>
</dbReference>
<dbReference type="InterPro" id="IPR014729">
    <property type="entry name" value="Rossmann-like_a/b/a_fold"/>
</dbReference>
<name>A0A6J5X3M0_PRUAR</name>
<dbReference type="Pfam" id="PF13976">
    <property type="entry name" value="gag_pre-integrs"/>
    <property type="match status" value="1"/>
</dbReference>
<evidence type="ECO:0000256" key="8">
    <source>
        <dbReference type="ARBA" id="ARBA00023146"/>
    </source>
</evidence>
<evidence type="ECO:0000313" key="16">
    <source>
        <dbReference type="Proteomes" id="UP000507245"/>
    </source>
</evidence>
<dbReference type="InterPro" id="IPR002300">
    <property type="entry name" value="aa-tRNA-synth_Ia"/>
</dbReference>
<dbReference type="Gene3D" id="3.40.50.620">
    <property type="entry name" value="HUPs"/>
    <property type="match status" value="1"/>
</dbReference>
<dbReference type="Pfam" id="PF25597">
    <property type="entry name" value="SH3_retrovirus"/>
    <property type="match status" value="1"/>
</dbReference>
<dbReference type="SUPFAM" id="SSF52374">
    <property type="entry name" value="Nucleotidylyl transferase"/>
    <property type="match status" value="1"/>
</dbReference>
<evidence type="ECO:0000256" key="5">
    <source>
        <dbReference type="ARBA" id="ARBA00022750"/>
    </source>
</evidence>
<feature type="compositionally biased region" description="Polar residues" evidence="12">
    <location>
        <begin position="227"/>
        <end position="249"/>
    </location>
</feature>
<dbReference type="Pfam" id="PF08264">
    <property type="entry name" value="Anticodon_1"/>
    <property type="match status" value="1"/>
</dbReference>
<dbReference type="Gene3D" id="3.30.420.10">
    <property type="entry name" value="Ribonuclease H-like superfamily/Ribonuclease H"/>
    <property type="match status" value="1"/>
</dbReference>
<dbReference type="Proteomes" id="UP000507245">
    <property type="component" value="Unassembled WGS sequence"/>
</dbReference>
<dbReference type="InterPro" id="IPR025724">
    <property type="entry name" value="GAG-pre-integrase_dom"/>
</dbReference>
<feature type="compositionally biased region" description="Polar residues" evidence="12">
    <location>
        <begin position="259"/>
        <end position="277"/>
    </location>
</feature>
<dbReference type="OrthoDB" id="1166568at2759"/>
<dbReference type="PANTHER" id="PTHR45794:SF1">
    <property type="entry name" value="LEUCINE--TRNA LIGASE, CYTOPLASMIC"/>
    <property type="match status" value="1"/>
</dbReference>
<evidence type="ECO:0000259" key="14">
    <source>
        <dbReference type="PROSITE" id="PS50994"/>
    </source>
</evidence>
<sequence>MAGSGSSEVRTPIFSGENYEFWRIKMVTIFKSLGLWGLVEKGIPVSDSKMKTKKVEESSEEEAEAEMCAVLIKDAKALSIIQNAVSDQIFPRIANADSTKMAWTLLYSEYHGGDQVRSVKLQNLRREFEYMRMREGEQLTAYLTRLNELINQMKTFGEVLSNERLVQKVLISLSRVYDPICLVIENTKSLETIELQEVIAILKSQEQRFDMHNVDIAEKAFGSFSIDQKGQNKNNAQFGSTKSQKSWKPNNKPWESRQKPQQAGAGQTSNGSHSVQQDGVKPQCKVCSKFHYGECRYKGQSKCYKCDRFGHWARDCTANKGGQKENNASQVEVRGNLFFANCAISEKGENREWYVDSGCSNHMTGKKELLIDINSKVTGKVQMPTGELVSIAGMGTLVLDTNSGAKYIREVMYLPGLRENLLSVGQMDEHGYYLVFGSSMCSIYDSSSLENLVMKVEMRKNRCYPLSLPSNDFVALRAGVVNSTWVWHKRMGHLHLKGLNQLKEKDMVHGLPHLETVNGVCEGCQLGKQHREWFPKDQAWRASTPLELIHMDLCGPMQNESLRGNKYFMLLIDDFTRMIWVYFLRYKLDALNCFRKFKSMVELQSGYKVKCVRSDRGGEFTSSEFNKLCEDAGIQRQFSMAYTPQQNGVVERKNRTVVEMAKAMLHEKELPYYLWAEAVHTAVYILNRCPTKALRDKTPFEAYSTRKPGVAHLKVFGSVCFVHKPEENRQKLDAKSTRGVFVGYATCEKGYRVFDPITRKLLLSRDVVFDEGTSWNWKEVSDNSVVMMNFEEQPRNSQVDSFETPIGPQNSGFTAGNSAASYGESSQESSRLEDTQTFDHTPLKWRKLDDILAQCNLCTMEPEKFEEAVKEESWLKAMKDELNMIEKNKTWELVDIPMEKPVIGVKWVFKTKLNLDGSVQKNKARLVAKGYSQKPGVDYNETFAPVARLDTIRTLIALAAEKGWQLYQLDVKSAFLNGILDEEVYVDQPEGFVVKGSESKVYKLHKALYGLKQAPRAWYSEIDGYFAECGFTKSQSEATLYVKARGAENILIVSIYVDDIVYTGNDHEMLEDFKKDMKEKYEMTDLGLLHHFLGMGVIQTPTSIFIHQKKYATTLLNRFGLSECKPVSIPLVTSEKLSKDDGSGLASEEQYRRIVGSLLYLTATRPDIMFAASLLARFMHCPTSKHLGTAKRVLRYVKGTLDYGLEYVKGKGAVLIGYCDSGWSGSVDDSKSTSGYAFSFGSGVFAWASVKQNCVALSTAEAEYISASEATTQAIWLRFVLEDFGELQTEATPLHCDNISAIAITRNPVFHQKTKHINRRYHFIKDALQEGTVDLIYCPTNEQLADIFTKALAKDRFCYLREKLAAATLRPETMYGQTNAWVLPNGRYGAFEVNETDVFILTQRAARNLAYQGFSRIPEKPSCLIELTGYDLIGLPLKSPLAHHQIIYALPMLTIDADKGTGIVTSVPGDAPDDYMALHDLKSKPAFRTKYGVKDEWVMPFKIVPIISIPEFGDKAAEKVCGDLKIKSQNEKDKLAEAKRLTYLKGFTEGTLLVGEFAGRRVQEAKSWIRSKLMEQWYISYGEAEWKKLAEECLSSMNLYSDVTRHGFEHTLSWLNQWACSRSFGLGTRIPWDENYLVESLSDSTLYMAYYTIAHFLHDGDMYGDSNTSGVIPEQMTDEVWDFIFCDGPFPKSSDVSSSILNKMKQEFEYWYPFDLRVSGKDLIQNHFAFCIYNHTAIMPKKHWPRGYRCNGHLMLNSKKMSKSTGNFLTLRQAIEEYSADATRMDLADAGDGVDDANFVFDTANAAIGRLTKEIAWMEKNLSADSLRRGCPSTFADHVFLNEINIAAKRTEQNYQSCMFREALITGFYGLQDARDWYELSCRAQDMNRDLVWHYMDVETRMVAPICPHYAEYVWREVLKKDGFVVSAGWPASDAPDLILQSANNYLKKSIDVMRKKLRKHQPNSKKAGNNGAPISSLVEGKKLIGLIYVKKQFDEWKADCLRILQNNFNIETRTFAPDRVILEALQSSSLGQAKDFRQIQNLCMPFVKSKKNEAVQLGAQALDLKLPFGEIEVLKDNLDLIKRQLDLEEVEVLSAANPDDRAKVGPHVKQIEQNPPFPGSPTTIFLTR</sequence>
<feature type="region of interest" description="Disordered" evidence="12">
    <location>
        <begin position="2110"/>
        <end position="2129"/>
    </location>
</feature>
<dbReference type="FunFam" id="3.90.740.10:FF:000001">
    <property type="entry name" value="Leucine--tRNA ligase, cytoplasmic"/>
    <property type="match status" value="1"/>
</dbReference>
<dbReference type="SUPFAM" id="SSF56672">
    <property type="entry name" value="DNA/RNA polymerases"/>
    <property type="match status" value="1"/>
</dbReference>
<evidence type="ECO:0000256" key="3">
    <source>
        <dbReference type="ARBA" id="ARBA00022598"/>
    </source>
</evidence>
<dbReference type="Pfam" id="PF00133">
    <property type="entry name" value="tRNA-synt_1"/>
    <property type="match status" value="1"/>
</dbReference>
<dbReference type="GO" id="GO:0008270">
    <property type="term" value="F:zinc ion binding"/>
    <property type="evidence" value="ECO:0007669"/>
    <property type="project" value="UniProtKB-KW"/>
</dbReference>
<dbReference type="InterPro" id="IPR054722">
    <property type="entry name" value="PolX-like_BBD"/>
</dbReference>
<dbReference type="InterPro" id="IPR043502">
    <property type="entry name" value="DNA/RNA_pol_sf"/>
</dbReference>
<dbReference type="CDD" id="cd07959">
    <property type="entry name" value="Anticodon_Ia_Leu_AEc"/>
    <property type="match status" value="1"/>
</dbReference>
<dbReference type="InterPro" id="IPR013155">
    <property type="entry name" value="M/V/L/I-tRNA-synth_anticd-bd"/>
</dbReference>
<dbReference type="Pfam" id="PF00665">
    <property type="entry name" value="rve"/>
    <property type="match status" value="1"/>
</dbReference>
<evidence type="ECO:0000259" key="13">
    <source>
        <dbReference type="PROSITE" id="PS50158"/>
    </source>
</evidence>
<dbReference type="Pfam" id="PF22936">
    <property type="entry name" value="Pol_BBD"/>
    <property type="match status" value="1"/>
</dbReference>
<dbReference type="EMBL" id="CAEKKB010000004">
    <property type="protein sequence ID" value="CAB4308310.1"/>
    <property type="molecule type" value="Genomic_DNA"/>
</dbReference>
<evidence type="ECO:0000256" key="12">
    <source>
        <dbReference type="SAM" id="MobiDB-lite"/>
    </source>
</evidence>
<dbReference type="Gene3D" id="3.90.740.10">
    <property type="entry name" value="Valyl/Leucyl/Isoleucyl-tRNA synthetase, editing domain"/>
    <property type="match status" value="1"/>
</dbReference>
<keyword evidence="5" id="KW-0645">Protease</keyword>
<gene>
    <name evidence="15" type="ORF">ORAREDHAP_LOCUS27626</name>
</gene>
<evidence type="ECO:0000256" key="1">
    <source>
        <dbReference type="ARBA" id="ARBA00005594"/>
    </source>
</evidence>
<dbReference type="EC" id="6.1.1.4" evidence="2"/>
<dbReference type="PANTHER" id="PTHR45794">
    <property type="entry name" value="LEUCYL-TRNA SYNTHETASE"/>
    <property type="match status" value="1"/>
</dbReference>
<dbReference type="GO" id="GO:0003676">
    <property type="term" value="F:nucleic acid binding"/>
    <property type="evidence" value="ECO:0007669"/>
    <property type="project" value="InterPro"/>
</dbReference>
<protein>
    <recommendedName>
        <fullName evidence="2">leucine--tRNA ligase</fullName>
        <ecNumber evidence="2">6.1.1.4</ecNumber>
    </recommendedName>
    <alternativeName>
        <fullName evidence="9">Leucyl-tRNA synthetase</fullName>
    </alternativeName>
</protein>
<dbReference type="GO" id="GO:0004190">
    <property type="term" value="F:aspartic-type endopeptidase activity"/>
    <property type="evidence" value="ECO:0007669"/>
    <property type="project" value="UniProtKB-KW"/>
</dbReference>
<dbReference type="Pfam" id="PF07727">
    <property type="entry name" value="RVT_2"/>
    <property type="match status" value="1"/>
</dbReference>
<dbReference type="SUPFAM" id="SSF47323">
    <property type="entry name" value="Anticodon-binding domain of a subclass of class I aminoacyl-tRNA synthetases"/>
    <property type="match status" value="1"/>
</dbReference>
<keyword evidence="7" id="KW-0648">Protein biosynthesis</keyword>
<evidence type="ECO:0000256" key="11">
    <source>
        <dbReference type="PROSITE-ProRule" id="PRU00047"/>
    </source>
</evidence>
<evidence type="ECO:0000256" key="4">
    <source>
        <dbReference type="ARBA" id="ARBA00022741"/>
    </source>
</evidence>
<dbReference type="InterPro" id="IPR036397">
    <property type="entry name" value="RNaseH_sf"/>
</dbReference>
<accession>A0A6J5X3M0</accession>
<keyword evidence="4" id="KW-0547">Nucleotide-binding</keyword>
<dbReference type="Gene3D" id="1.10.730.10">
    <property type="entry name" value="Isoleucyl-tRNA Synthetase, Domain 1"/>
    <property type="match status" value="1"/>
</dbReference>
<dbReference type="FunFam" id="1.10.730.10:FF:000020">
    <property type="entry name" value="Leucine--tRNA ligase cytoplasmic"/>
    <property type="match status" value="1"/>
</dbReference>
<dbReference type="InterPro" id="IPR001878">
    <property type="entry name" value="Znf_CCHC"/>
</dbReference>
<keyword evidence="3" id="KW-0436">Ligase</keyword>
<proteinExistence type="inferred from homology"/>
<feature type="compositionally biased region" description="Polar residues" evidence="12">
    <location>
        <begin position="805"/>
        <end position="829"/>
    </location>
</feature>
<feature type="domain" description="CCHC-type" evidence="13">
    <location>
        <begin position="302"/>
        <end position="316"/>
    </location>
</feature>
<dbReference type="CDD" id="cd09272">
    <property type="entry name" value="RNase_HI_RT_Ty1"/>
    <property type="match status" value="1"/>
</dbReference>
<dbReference type="GO" id="GO:0004823">
    <property type="term" value="F:leucine-tRNA ligase activity"/>
    <property type="evidence" value="ECO:0007669"/>
    <property type="project" value="UniProtKB-EC"/>
</dbReference>
<keyword evidence="16" id="KW-1185">Reference proteome</keyword>
<keyword evidence="11" id="KW-0479">Metal-binding</keyword>
<keyword evidence="5" id="KW-0378">Hydrolase</keyword>
<evidence type="ECO:0000256" key="6">
    <source>
        <dbReference type="ARBA" id="ARBA00022840"/>
    </source>
</evidence>
<feature type="region of interest" description="Disordered" evidence="12">
    <location>
        <begin position="227"/>
        <end position="278"/>
    </location>
</feature>
<dbReference type="Pfam" id="PF14223">
    <property type="entry name" value="Retrotran_gag_2"/>
    <property type="match status" value="1"/>
</dbReference>
<dbReference type="GO" id="GO:0006429">
    <property type="term" value="P:leucyl-tRNA aminoacylation"/>
    <property type="evidence" value="ECO:0007669"/>
    <property type="project" value="InterPro"/>
</dbReference>
<reference evidence="16" key="1">
    <citation type="journal article" date="2020" name="Genome Biol.">
        <title>Gamete binning: chromosome-level and haplotype-resolved genome assembly enabled by high-throughput single-cell sequencing of gamete genomes.</title>
        <authorList>
            <person name="Campoy J.A."/>
            <person name="Sun H."/>
            <person name="Goel M."/>
            <person name="Jiao W.-B."/>
            <person name="Folz-Donahue K."/>
            <person name="Wang N."/>
            <person name="Rubio M."/>
            <person name="Liu C."/>
            <person name="Kukat C."/>
            <person name="Ruiz D."/>
            <person name="Huettel B."/>
            <person name="Schneeberger K."/>
        </authorList>
    </citation>
    <scope>NUCLEOTIDE SEQUENCE [LARGE SCALE GENOMIC DNA]</scope>
    <source>
        <strain evidence="16">cv. Rojo Pasion</strain>
    </source>
</reference>
<dbReference type="InterPro" id="IPR012337">
    <property type="entry name" value="RNaseH-like_sf"/>
</dbReference>
<dbReference type="Pfam" id="PF00098">
    <property type="entry name" value="zf-CCHC"/>
    <property type="match status" value="1"/>
</dbReference>
<evidence type="ECO:0000256" key="10">
    <source>
        <dbReference type="ARBA" id="ARBA00047469"/>
    </source>
</evidence>
<dbReference type="GO" id="GO:0015074">
    <property type="term" value="P:DNA integration"/>
    <property type="evidence" value="ECO:0007669"/>
    <property type="project" value="InterPro"/>
</dbReference>
<keyword evidence="11" id="KW-0862">Zinc</keyword>
<dbReference type="GO" id="GO:0005524">
    <property type="term" value="F:ATP binding"/>
    <property type="evidence" value="ECO:0007669"/>
    <property type="project" value="UniProtKB-KW"/>
</dbReference>
<dbReference type="InterPro" id="IPR009080">
    <property type="entry name" value="tRNAsynth_Ia_anticodon-bd"/>
</dbReference>
<dbReference type="InterPro" id="IPR009008">
    <property type="entry name" value="Val/Leu/Ile-tRNA-synth_edit"/>
</dbReference>
<dbReference type="SUPFAM" id="SSF50677">
    <property type="entry name" value="ValRS/IleRS/LeuRS editing domain"/>
    <property type="match status" value="1"/>
</dbReference>
<comment type="similarity">
    <text evidence="1">Belongs to the class-I aminoacyl-tRNA synthetase family.</text>
</comment>
<evidence type="ECO:0000313" key="15">
    <source>
        <dbReference type="EMBL" id="CAB4308310.1"/>
    </source>
</evidence>
<evidence type="ECO:0000256" key="2">
    <source>
        <dbReference type="ARBA" id="ARBA00013164"/>
    </source>
</evidence>
<dbReference type="PROSITE" id="PS50158">
    <property type="entry name" value="ZF_CCHC"/>
    <property type="match status" value="1"/>
</dbReference>
<keyword evidence="8" id="KW-0030">Aminoacyl-tRNA synthetase</keyword>
<dbReference type="InterPro" id="IPR013103">
    <property type="entry name" value="RVT_2"/>
</dbReference>
<dbReference type="SUPFAM" id="SSF53098">
    <property type="entry name" value="Ribonuclease H-like"/>
    <property type="match status" value="1"/>
</dbReference>
<dbReference type="Gene3D" id="4.10.60.10">
    <property type="entry name" value="Zinc finger, CCHC-type"/>
    <property type="match status" value="1"/>
</dbReference>
<dbReference type="InterPro" id="IPR057670">
    <property type="entry name" value="SH3_retrovirus"/>
</dbReference>
<dbReference type="PROSITE" id="PS50994">
    <property type="entry name" value="INTEGRASE"/>
    <property type="match status" value="1"/>
</dbReference>
<evidence type="ECO:0000256" key="9">
    <source>
        <dbReference type="ARBA" id="ARBA00030520"/>
    </source>
</evidence>
<keyword evidence="6" id="KW-0067">ATP-binding</keyword>
<dbReference type="SMART" id="SM00343">
    <property type="entry name" value="ZnF_C2HC"/>
    <property type="match status" value="1"/>
</dbReference>
<feature type="region of interest" description="Disordered" evidence="12">
    <location>
        <begin position="805"/>
        <end position="835"/>
    </location>
</feature>
<evidence type="ECO:0000256" key="7">
    <source>
        <dbReference type="ARBA" id="ARBA00022917"/>
    </source>
</evidence>
<dbReference type="InterPro" id="IPR004493">
    <property type="entry name" value="Leu-tRNA-synth_Ia_arc/euk"/>
</dbReference>
<keyword evidence="11" id="KW-0863">Zinc-finger</keyword>
<comment type="catalytic activity">
    <reaction evidence="10">
        <text>tRNA(Leu) + L-leucine + ATP = L-leucyl-tRNA(Leu) + AMP + diphosphate</text>
        <dbReference type="Rhea" id="RHEA:11688"/>
        <dbReference type="Rhea" id="RHEA-COMP:9613"/>
        <dbReference type="Rhea" id="RHEA-COMP:9622"/>
        <dbReference type="ChEBI" id="CHEBI:30616"/>
        <dbReference type="ChEBI" id="CHEBI:33019"/>
        <dbReference type="ChEBI" id="CHEBI:57427"/>
        <dbReference type="ChEBI" id="CHEBI:78442"/>
        <dbReference type="ChEBI" id="CHEBI:78494"/>
        <dbReference type="ChEBI" id="CHEBI:456215"/>
        <dbReference type="EC" id="6.1.1.4"/>
    </reaction>
</comment>